<evidence type="ECO:0000256" key="1">
    <source>
        <dbReference type="SAM" id="SignalP"/>
    </source>
</evidence>
<evidence type="ECO:0000313" key="3">
    <source>
        <dbReference type="EMBL" id="WWC85956.1"/>
    </source>
</evidence>
<keyword evidence="1" id="KW-0732">Signal</keyword>
<dbReference type="PANTHER" id="PTHR34154">
    <property type="entry name" value="ALKALI-SENSITIVE LINKAGE PROTEIN 1"/>
    <property type="match status" value="1"/>
</dbReference>
<dbReference type="InterPro" id="IPR017853">
    <property type="entry name" value="GH"/>
</dbReference>
<dbReference type="AlphaFoldDB" id="A0AAX4JLV2"/>
<dbReference type="SUPFAM" id="SSF51445">
    <property type="entry name" value="(Trans)glycosidases"/>
    <property type="match status" value="1"/>
</dbReference>
<dbReference type="InterPro" id="IPR024655">
    <property type="entry name" value="Asl1_glyco_hydro_catalytic"/>
</dbReference>
<dbReference type="Gene3D" id="3.20.20.80">
    <property type="entry name" value="Glycosidases"/>
    <property type="match status" value="1"/>
</dbReference>
<dbReference type="GeneID" id="91091498"/>
<name>A0AAX4JLV2_9TREE</name>
<dbReference type="RefSeq" id="XP_066072719.1">
    <property type="nucleotide sequence ID" value="XM_066216622.1"/>
</dbReference>
<protein>
    <recommendedName>
        <fullName evidence="2">Asl1-like glycosyl hydrolase catalytic domain-containing protein</fullName>
    </recommendedName>
</protein>
<reference evidence="3 4" key="1">
    <citation type="submission" date="2024-01" db="EMBL/GenBank/DDBJ databases">
        <title>Comparative genomics of Cryptococcus and Kwoniella reveals pathogenesis evolution and contrasting modes of karyotype evolution via chromosome fusion or intercentromeric recombination.</title>
        <authorList>
            <person name="Coelho M.A."/>
            <person name="David-Palma M."/>
            <person name="Shea T."/>
            <person name="Bowers K."/>
            <person name="McGinley-Smith S."/>
            <person name="Mohammad A.W."/>
            <person name="Gnirke A."/>
            <person name="Yurkov A.M."/>
            <person name="Nowrousian M."/>
            <person name="Sun S."/>
            <person name="Cuomo C.A."/>
            <person name="Heitman J."/>
        </authorList>
    </citation>
    <scope>NUCLEOTIDE SEQUENCE [LARGE SCALE GENOMIC DNA]</scope>
    <source>
        <strain evidence="3 4">CBS 6074</strain>
    </source>
</reference>
<evidence type="ECO:0000259" key="2">
    <source>
        <dbReference type="Pfam" id="PF11790"/>
    </source>
</evidence>
<evidence type="ECO:0000313" key="4">
    <source>
        <dbReference type="Proteomes" id="UP001355207"/>
    </source>
</evidence>
<dbReference type="PANTHER" id="PTHR34154:SF3">
    <property type="entry name" value="ALKALI-SENSITIVE LINKAGE PROTEIN 1"/>
    <property type="match status" value="1"/>
</dbReference>
<dbReference type="GO" id="GO:0071966">
    <property type="term" value="P:fungal-type cell wall polysaccharide metabolic process"/>
    <property type="evidence" value="ECO:0007669"/>
    <property type="project" value="TreeGrafter"/>
</dbReference>
<feature type="domain" description="Asl1-like glycosyl hydrolase catalytic" evidence="2">
    <location>
        <begin position="43"/>
        <end position="290"/>
    </location>
</feature>
<dbReference type="InterPro" id="IPR053183">
    <property type="entry name" value="ASL1"/>
</dbReference>
<accession>A0AAX4JLV2</accession>
<feature type="chain" id="PRO_5043926455" description="Asl1-like glycosyl hydrolase catalytic domain-containing protein" evidence="1">
    <location>
        <begin position="19"/>
        <end position="297"/>
    </location>
</feature>
<sequence length="297" mass="33987">MYYNFISIWLLAITATNAVENQARATKPNGKAGIGFPVQEGSAAPVSQFFTPDSTVSWWFNWHKNWNQGVMQADNVTIDAEFIPMLWSTEFLDDKASFQEGFTTLLGYNEPDLPAHVGVSIDLEPAEASDKWKEQVVKIRERYPNVKVASPVMASNKTWILDFMNLICPEYSAIDSWGNCQYKPDYLLTHLYSTDVTYFKNTLSDMHRDLGLPMIISEFACYHFNTDPHPEIEQVSTYMENTMNWLDQQEWIIKYAWFGAMIDSANLHNVDETNRLLDDKGALTDLGKQYMNGGKKV</sequence>
<organism evidence="3 4">
    <name type="scientific">Kwoniella dendrophila CBS 6074</name>
    <dbReference type="NCBI Taxonomy" id="1295534"/>
    <lineage>
        <taxon>Eukaryota</taxon>
        <taxon>Fungi</taxon>
        <taxon>Dikarya</taxon>
        <taxon>Basidiomycota</taxon>
        <taxon>Agaricomycotina</taxon>
        <taxon>Tremellomycetes</taxon>
        <taxon>Tremellales</taxon>
        <taxon>Cryptococcaceae</taxon>
        <taxon>Kwoniella</taxon>
    </lineage>
</organism>
<dbReference type="GO" id="GO:0009277">
    <property type="term" value="C:fungal-type cell wall"/>
    <property type="evidence" value="ECO:0007669"/>
    <property type="project" value="TreeGrafter"/>
</dbReference>
<dbReference type="Proteomes" id="UP001355207">
    <property type="component" value="Chromosome 1"/>
</dbReference>
<dbReference type="EMBL" id="CP144098">
    <property type="protein sequence ID" value="WWC85956.1"/>
    <property type="molecule type" value="Genomic_DNA"/>
</dbReference>
<keyword evidence="4" id="KW-1185">Reference proteome</keyword>
<feature type="signal peptide" evidence="1">
    <location>
        <begin position="1"/>
        <end position="18"/>
    </location>
</feature>
<gene>
    <name evidence="3" type="ORF">L201_000826</name>
</gene>
<dbReference type="Pfam" id="PF11790">
    <property type="entry name" value="Glyco_hydro_cc"/>
    <property type="match status" value="1"/>
</dbReference>
<proteinExistence type="predicted"/>